<accession>A0A813LMG5</accession>
<feature type="non-terminal residue" evidence="1">
    <location>
        <position position="211"/>
    </location>
</feature>
<evidence type="ECO:0000313" key="1">
    <source>
        <dbReference type="EMBL" id="CAE8733587.1"/>
    </source>
</evidence>
<dbReference type="EMBL" id="CAJNNW010036364">
    <property type="protein sequence ID" value="CAE8733587.1"/>
    <property type="molecule type" value="Genomic_DNA"/>
</dbReference>
<comment type="caution">
    <text evidence="1">The sequence shown here is derived from an EMBL/GenBank/DDBJ whole genome shotgun (WGS) entry which is preliminary data.</text>
</comment>
<dbReference type="AlphaFoldDB" id="A0A813LMG5"/>
<evidence type="ECO:0000313" key="2">
    <source>
        <dbReference type="Proteomes" id="UP000626109"/>
    </source>
</evidence>
<organism evidence="1 2">
    <name type="scientific">Polarella glacialis</name>
    <name type="common">Dinoflagellate</name>
    <dbReference type="NCBI Taxonomy" id="89957"/>
    <lineage>
        <taxon>Eukaryota</taxon>
        <taxon>Sar</taxon>
        <taxon>Alveolata</taxon>
        <taxon>Dinophyceae</taxon>
        <taxon>Suessiales</taxon>
        <taxon>Suessiaceae</taxon>
        <taxon>Polarella</taxon>
    </lineage>
</organism>
<gene>
    <name evidence="1" type="ORF">PGLA2088_LOCUS46897</name>
</gene>
<evidence type="ECO:0008006" key="3">
    <source>
        <dbReference type="Google" id="ProtNLM"/>
    </source>
</evidence>
<name>A0A813LMG5_POLGL</name>
<dbReference type="Proteomes" id="UP000626109">
    <property type="component" value="Unassembled WGS sequence"/>
</dbReference>
<protein>
    <recommendedName>
        <fullName evidence="3">PAS domain-containing protein</fullName>
    </recommendedName>
</protein>
<proteinExistence type="predicted"/>
<sequence>MAVCITTDWAITAEARKKVESRTSRNVEATAQSLLSVLCDAVVRLGPDFRITPQLAALLLKSPGPLCFEGKVFTDLVHPEDRESIARIRMPDSDGRLLTVQAFHSPFLEMDDRVGHFLGLIEGSLEDMTSSSPVGGAPVLHSISEPTVVVSEPACAASLPMTAVVSNLSGSSCSSDSSDSTFISSTLGSAIRDGTSGLCHSSDEIAVWLST</sequence>
<reference evidence="1" key="1">
    <citation type="submission" date="2021-02" db="EMBL/GenBank/DDBJ databases">
        <authorList>
            <person name="Dougan E. K."/>
            <person name="Rhodes N."/>
            <person name="Thang M."/>
            <person name="Chan C."/>
        </authorList>
    </citation>
    <scope>NUCLEOTIDE SEQUENCE</scope>
</reference>